<feature type="domain" description="HTH lacI-type" evidence="4">
    <location>
        <begin position="2"/>
        <end position="58"/>
    </location>
</feature>
<dbReference type="Gene3D" id="1.10.260.40">
    <property type="entry name" value="lambda repressor-like DNA-binding domains"/>
    <property type="match status" value="1"/>
</dbReference>
<evidence type="ECO:0000256" key="2">
    <source>
        <dbReference type="ARBA" id="ARBA00023125"/>
    </source>
</evidence>
<organism evidence="5 6">
    <name type="scientific">Agromyces soli</name>
    <dbReference type="NCBI Taxonomy" id="659012"/>
    <lineage>
        <taxon>Bacteria</taxon>
        <taxon>Bacillati</taxon>
        <taxon>Actinomycetota</taxon>
        <taxon>Actinomycetes</taxon>
        <taxon>Micrococcales</taxon>
        <taxon>Microbacteriaceae</taxon>
        <taxon>Agromyces</taxon>
    </lineage>
</organism>
<evidence type="ECO:0000313" key="6">
    <source>
        <dbReference type="Proteomes" id="UP000831304"/>
    </source>
</evidence>
<name>A0ABY4AX52_9MICO</name>
<gene>
    <name evidence="5" type="ORF">MTP13_01140</name>
</gene>
<dbReference type="Pfam" id="PF00356">
    <property type="entry name" value="LacI"/>
    <property type="match status" value="1"/>
</dbReference>
<dbReference type="PRINTS" id="PR00036">
    <property type="entry name" value="HTHLACI"/>
</dbReference>
<dbReference type="InterPro" id="IPR028082">
    <property type="entry name" value="Peripla_BP_I"/>
</dbReference>
<dbReference type="InterPro" id="IPR000843">
    <property type="entry name" value="HTH_LacI"/>
</dbReference>
<dbReference type="PROSITE" id="PS50932">
    <property type="entry name" value="HTH_LACI_2"/>
    <property type="match status" value="1"/>
</dbReference>
<dbReference type="PANTHER" id="PTHR30146:SF138">
    <property type="entry name" value="TRANSCRIPTIONAL REGULATORY PROTEIN"/>
    <property type="match status" value="1"/>
</dbReference>
<dbReference type="CDD" id="cd01392">
    <property type="entry name" value="HTH_LacI"/>
    <property type="match status" value="1"/>
</dbReference>
<evidence type="ECO:0000256" key="1">
    <source>
        <dbReference type="ARBA" id="ARBA00023015"/>
    </source>
</evidence>
<protein>
    <submittedName>
        <fullName evidence="5">LacI family transcriptional regulator</fullName>
    </submittedName>
</protein>
<keyword evidence="6" id="KW-1185">Reference proteome</keyword>
<keyword evidence="1" id="KW-0805">Transcription regulation</keyword>
<dbReference type="RefSeq" id="WP_243569247.1">
    <property type="nucleotide sequence ID" value="NZ_BAAARD010000005.1"/>
</dbReference>
<keyword evidence="2" id="KW-0238">DNA-binding</keyword>
<dbReference type="EMBL" id="CP094533">
    <property type="protein sequence ID" value="UOE26418.1"/>
    <property type="molecule type" value="Genomic_DNA"/>
</dbReference>
<evidence type="ECO:0000256" key="3">
    <source>
        <dbReference type="ARBA" id="ARBA00023163"/>
    </source>
</evidence>
<keyword evidence="3" id="KW-0804">Transcription</keyword>
<dbReference type="SMART" id="SM00354">
    <property type="entry name" value="HTH_LACI"/>
    <property type="match status" value="1"/>
</dbReference>
<sequence length="338" mass="35661">MPTIKDVAREAGVTHAVVSRILNEDPTLTVRPETRERVLSAAARLQYIPNHAARALRHAKAGAVGLAVHDISNPVYSEIIAGAQTAVASHESVLMLADVDELHRDASAFSRMITSKAIDGLVFLPAGTRADEAVLRAASSALPTVVVNDRAPGVHSVSLDDAAAARMATEHLISLGHRDIGVLTLDGDTHRRIDRLAGHEAALRDAGLRSEANWIENGGHTLESGRSGLHRMASRGPLPTAVAVHNATAALGAMRAAAELGLAVPRELSIIGFHDMSFTGFVTPALTVVRLALTELGVRAVDVVFQLIGGEQVEETSTVVDPAPELVIRESTAPVSER</sequence>
<dbReference type="Pfam" id="PF13377">
    <property type="entry name" value="Peripla_BP_3"/>
    <property type="match status" value="1"/>
</dbReference>
<dbReference type="SUPFAM" id="SSF53822">
    <property type="entry name" value="Periplasmic binding protein-like I"/>
    <property type="match status" value="1"/>
</dbReference>
<dbReference type="PANTHER" id="PTHR30146">
    <property type="entry name" value="LACI-RELATED TRANSCRIPTIONAL REPRESSOR"/>
    <property type="match status" value="1"/>
</dbReference>
<dbReference type="Gene3D" id="3.40.50.2300">
    <property type="match status" value="2"/>
</dbReference>
<dbReference type="InterPro" id="IPR010982">
    <property type="entry name" value="Lambda_DNA-bd_dom_sf"/>
</dbReference>
<evidence type="ECO:0000259" key="4">
    <source>
        <dbReference type="PROSITE" id="PS50932"/>
    </source>
</evidence>
<dbReference type="SUPFAM" id="SSF47413">
    <property type="entry name" value="lambda repressor-like DNA-binding domains"/>
    <property type="match status" value="1"/>
</dbReference>
<dbReference type="CDD" id="cd06267">
    <property type="entry name" value="PBP1_LacI_sugar_binding-like"/>
    <property type="match status" value="1"/>
</dbReference>
<reference evidence="5 6" key="1">
    <citation type="submission" date="2022-03" db="EMBL/GenBank/DDBJ databases">
        <title>Agromyces sp. isolated from the gut of P. brevitarsis seulensis larvae.</title>
        <authorList>
            <person name="Won M."/>
            <person name="Kwon S.-W."/>
        </authorList>
    </citation>
    <scope>NUCLEOTIDE SEQUENCE [LARGE SCALE GENOMIC DNA]</scope>
    <source>
        <strain evidence="5 6">KACC 16215</strain>
    </source>
</reference>
<accession>A0ABY4AX52</accession>
<proteinExistence type="predicted"/>
<evidence type="ECO:0000313" key="5">
    <source>
        <dbReference type="EMBL" id="UOE26418.1"/>
    </source>
</evidence>
<dbReference type="InterPro" id="IPR046335">
    <property type="entry name" value="LacI/GalR-like_sensor"/>
</dbReference>
<dbReference type="Proteomes" id="UP000831304">
    <property type="component" value="Chromosome"/>
</dbReference>